<evidence type="ECO:0000256" key="5">
    <source>
        <dbReference type="ARBA" id="ARBA00023004"/>
    </source>
</evidence>
<dbReference type="GO" id="GO:0051537">
    <property type="term" value="F:2 iron, 2 sulfur cluster binding"/>
    <property type="evidence" value="ECO:0007669"/>
    <property type="project" value="UniProtKB-KW"/>
</dbReference>
<keyword evidence="3" id="KW-0479">Metal-binding</keyword>
<evidence type="ECO:0000313" key="9">
    <source>
        <dbReference type="Proteomes" id="UP000277294"/>
    </source>
</evidence>
<keyword evidence="9" id="KW-1185">Reference proteome</keyword>
<name>A0A3P4AXX8_9BURK</name>
<dbReference type="Gene3D" id="2.102.10.10">
    <property type="entry name" value="Rieske [2Fe-2S] iron-sulphur domain"/>
    <property type="match status" value="1"/>
</dbReference>
<evidence type="ECO:0000256" key="4">
    <source>
        <dbReference type="ARBA" id="ARBA00023002"/>
    </source>
</evidence>
<proteinExistence type="inferred from homology"/>
<keyword evidence="2" id="KW-0001">2Fe-2S</keyword>
<dbReference type="Pfam" id="PF00848">
    <property type="entry name" value="Ring_hydroxyl_A"/>
    <property type="match status" value="1"/>
</dbReference>
<dbReference type="PRINTS" id="PR00090">
    <property type="entry name" value="RNGDIOXGNASE"/>
</dbReference>
<evidence type="ECO:0000256" key="3">
    <source>
        <dbReference type="ARBA" id="ARBA00022723"/>
    </source>
</evidence>
<reference evidence="8 9" key="1">
    <citation type="submission" date="2018-10" db="EMBL/GenBank/DDBJ databases">
        <authorList>
            <person name="Criscuolo A."/>
        </authorList>
    </citation>
    <scope>NUCLEOTIDE SEQUENCE [LARGE SCALE GENOMIC DNA]</scope>
    <source>
        <strain evidence="8">DnA1</strain>
    </source>
</reference>
<dbReference type="PROSITE" id="PS51296">
    <property type="entry name" value="RIESKE"/>
    <property type="match status" value="1"/>
</dbReference>
<dbReference type="SUPFAM" id="SSF50022">
    <property type="entry name" value="ISP domain"/>
    <property type="match status" value="1"/>
</dbReference>
<dbReference type="EC" id="1.14.12.13" evidence="8"/>
<comment type="similarity">
    <text evidence="1">Belongs to the bacterial ring-hydroxylating dioxygenase alpha subunit family.</text>
</comment>
<evidence type="ECO:0000256" key="2">
    <source>
        <dbReference type="ARBA" id="ARBA00022714"/>
    </source>
</evidence>
<evidence type="ECO:0000256" key="1">
    <source>
        <dbReference type="ARBA" id="ARBA00008751"/>
    </source>
</evidence>
<dbReference type="Gene3D" id="3.90.380.10">
    <property type="entry name" value="Naphthalene 1,2-dioxygenase Alpha Subunit, Chain A, domain 1"/>
    <property type="match status" value="1"/>
</dbReference>
<keyword evidence="5" id="KW-0408">Iron</keyword>
<dbReference type="PANTHER" id="PTHR43756:SF1">
    <property type="entry name" value="3-PHENYLPROPIONATE_CINNAMIC ACID DIOXYGENASE SUBUNIT ALPHA"/>
    <property type="match status" value="1"/>
</dbReference>
<gene>
    <name evidence="8" type="primary">cbdA_1</name>
    <name evidence="8" type="ORF">PIGHUM_00462</name>
</gene>
<protein>
    <submittedName>
        <fullName evidence="8">2-halobenzoate 1,2-dioxygenase large subunit</fullName>
        <ecNumber evidence="8">1.14.12.13</ecNumber>
    </submittedName>
</protein>
<evidence type="ECO:0000313" key="8">
    <source>
        <dbReference type="EMBL" id="VCU68411.1"/>
    </source>
</evidence>
<dbReference type="OrthoDB" id="9790995at2"/>
<dbReference type="SUPFAM" id="SSF55961">
    <property type="entry name" value="Bet v1-like"/>
    <property type="match status" value="1"/>
</dbReference>
<keyword evidence="4 8" id="KW-0560">Oxidoreductase</keyword>
<feature type="domain" description="Rieske" evidence="7">
    <location>
        <begin position="51"/>
        <end position="132"/>
    </location>
</feature>
<dbReference type="Proteomes" id="UP000277294">
    <property type="component" value="Unassembled WGS sequence"/>
</dbReference>
<evidence type="ECO:0000259" key="7">
    <source>
        <dbReference type="PROSITE" id="PS51296"/>
    </source>
</evidence>
<dbReference type="PANTHER" id="PTHR43756">
    <property type="entry name" value="CHOLINE MONOOXYGENASE, CHLOROPLASTIC"/>
    <property type="match status" value="1"/>
</dbReference>
<evidence type="ECO:0000256" key="6">
    <source>
        <dbReference type="ARBA" id="ARBA00023014"/>
    </source>
</evidence>
<dbReference type="InterPro" id="IPR001663">
    <property type="entry name" value="Rng_hydr_dOase-A"/>
</dbReference>
<dbReference type="EMBL" id="UWPJ01000005">
    <property type="protein sequence ID" value="VCU68411.1"/>
    <property type="molecule type" value="Genomic_DNA"/>
</dbReference>
<sequence>MKESISAGGPGFSGYVLDDAGNGKFLVDRGIYRDPELFEAEMARIFENGWVYLCHESELVRPGDYVTRYMGRQPVVVNRRKDDSIGAFVNACSHRGTVVAPLRKGTAKSFTCRFHGWTYAETGRCIKIKNQETGAYADDENLRAGFGLKVVPRVESYRGFVFGSLRADVGELRDQLGPARVWIDLMADQSPEGLEVVEGDSTYVIRGNWKMGGENGVDGYHVSTVHRVFAATMTMREEARGGAGTQKTEAGRIVGRVESGTADFGNGHIGIWARRSTPQAAPLYEARERLLREFDERKVDWMVGMGRNLYLFPNMLLFDQPSTQIRVLRPLSADRTEVRIQCIAPRGESPEARASRLRKFVDFYLPTGMATSDDIAALEDTAVGGEARLSRWNDYGRGEKAMVPGAQCQPLMDIGCEAVAASDNWDHEVFYQGYYRHWLRAMNEERG</sequence>
<keyword evidence="6" id="KW-0411">Iron-sulfur</keyword>
<dbReference type="GO" id="GO:0005506">
    <property type="term" value="F:iron ion binding"/>
    <property type="evidence" value="ECO:0007669"/>
    <property type="project" value="InterPro"/>
</dbReference>
<dbReference type="RefSeq" id="WP_124077624.1">
    <property type="nucleotide sequence ID" value="NZ_UWPJ01000005.1"/>
</dbReference>
<dbReference type="InterPro" id="IPR036922">
    <property type="entry name" value="Rieske_2Fe-2S_sf"/>
</dbReference>
<organism evidence="8 9">
    <name type="scientific">Pigmentiphaga humi</name>
    <dbReference type="NCBI Taxonomy" id="2478468"/>
    <lineage>
        <taxon>Bacteria</taxon>
        <taxon>Pseudomonadati</taxon>
        <taxon>Pseudomonadota</taxon>
        <taxon>Betaproteobacteria</taxon>
        <taxon>Burkholderiales</taxon>
        <taxon>Alcaligenaceae</taxon>
        <taxon>Pigmentiphaga</taxon>
    </lineage>
</organism>
<dbReference type="Pfam" id="PF00355">
    <property type="entry name" value="Rieske"/>
    <property type="match status" value="1"/>
</dbReference>
<dbReference type="AlphaFoldDB" id="A0A3P4AXX8"/>
<accession>A0A3P4AXX8</accession>
<dbReference type="GO" id="GO:0018626">
    <property type="term" value="F:2-halobenzoate 1,2-dioxygenase activity"/>
    <property type="evidence" value="ECO:0007669"/>
    <property type="project" value="UniProtKB-EC"/>
</dbReference>
<dbReference type="InterPro" id="IPR017941">
    <property type="entry name" value="Rieske_2Fe-2S"/>
</dbReference>
<keyword evidence="8" id="KW-0223">Dioxygenase</keyword>
<dbReference type="InterPro" id="IPR015879">
    <property type="entry name" value="Ring_hydroxy_dOase_asu_C_dom"/>
</dbReference>